<accession>A0ABW4HGP2</accession>
<evidence type="ECO:0000256" key="1">
    <source>
        <dbReference type="SAM" id="SignalP"/>
    </source>
</evidence>
<evidence type="ECO:0000313" key="2">
    <source>
        <dbReference type="EMBL" id="MFD1604601.1"/>
    </source>
</evidence>
<comment type="caution">
    <text evidence="2">The sequence shown here is derived from an EMBL/GenBank/DDBJ whole genome shotgun (WGS) entry which is preliminary data.</text>
</comment>
<organism evidence="2 3">
    <name type="scientific">Flavobacterium artemisiae</name>
    <dbReference type="NCBI Taxonomy" id="2126556"/>
    <lineage>
        <taxon>Bacteria</taxon>
        <taxon>Pseudomonadati</taxon>
        <taxon>Bacteroidota</taxon>
        <taxon>Flavobacteriia</taxon>
        <taxon>Flavobacteriales</taxon>
        <taxon>Flavobacteriaceae</taxon>
        <taxon>Flavobacterium</taxon>
    </lineage>
</organism>
<feature type="chain" id="PRO_5045654744" evidence="1">
    <location>
        <begin position="24"/>
        <end position="315"/>
    </location>
</feature>
<gene>
    <name evidence="2" type="ORF">ACFSC2_17825</name>
</gene>
<dbReference type="RefSeq" id="WP_379815690.1">
    <property type="nucleotide sequence ID" value="NZ_JBHUDZ010000016.1"/>
</dbReference>
<dbReference type="Proteomes" id="UP001597138">
    <property type="component" value="Unassembled WGS sequence"/>
</dbReference>
<keyword evidence="3" id="KW-1185">Reference proteome</keyword>
<proteinExistence type="predicted"/>
<keyword evidence="1" id="KW-0732">Signal</keyword>
<protein>
    <submittedName>
        <fullName evidence="2">Uncharacterized protein</fullName>
    </submittedName>
</protein>
<feature type="signal peptide" evidence="1">
    <location>
        <begin position="1"/>
        <end position="23"/>
    </location>
</feature>
<dbReference type="EMBL" id="JBHUDZ010000016">
    <property type="protein sequence ID" value="MFD1604601.1"/>
    <property type="molecule type" value="Genomic_DNA"/>
</dbReference>
<name>A0ABW4HGP2_9FLAO</name>
<reference evidence="3" key="1">
    <citation type="journal article" date="2019" name="Int. J. Syst. Evol. Microbiol.">
        <title>The Global Catalogue of Microorganisms (GCM) 10K type strain sequencing project: providing services to taxonomists for standard genome sequencing and annotation.</title>
        <authorList>
            <consortium name="The Broad Institute Genomics Platform"/>
            <consortium name="The Broad Institute Genome Sequencing Center for Infectious Disease"/>
            <person name="Wu L."/>
            <person name="Ma J."/>
        </authorList>
    </citation>
    <scope>NUCLEOTIDE SEQUENCE [LARGE SCALE GENOMIC DNA]</scope>
    <source>
        <strain evidence="3">CCUG 70865</strain>
    </source>
</reference>
<evidence type="ECO:0000313" key="3">
    <source>
        <dbReference type="Proteomes" id="UP001597138"/>
    </source>
</evidence>
<sequence>MRNRNFITIGLLFFLSISLCGQNQNKKTTETIQTNKGMLFTLKNESHDCSYEVLVNDVPVVSYFGLGGGYSSKKEINQYMLQPGRQEITIRIYPQKKTEASFENVISKNAKVKITILKSKEPMSMLDILAAKEKGEQYEWQVVFFETSKIDADLPYKEFKTAFDVTDKDITWKIKGWAESKDLRNDSKLRQQVDVFYEKFKDILTNKKQQEYVDLLKTSIQEEALSKPWYGSDFGKDLANEMFKYAGEERNFIFPCQNAELKFYGNGKMVTLVCKDLLSYGYSPLISKTAKNAMPKVHTIYLHKSKNSDELKIIR</sequence>